<accession>A0A6L9SRJ1</accession>
<evidence type="ECO:0000313" key="10">
    <source>
        <dbReference type="EMBL" id="NEG55186.1"/>
    </source>
</evidence>
<organism evidence="10 11">
    <name type="scientific">Bifidobacterium platyrrhinorum</name>
    <dbReference type="NCBI Taxonomy" id="2661628"/>
    <lineage>
        <taxon>Bacteria</taxon>
        <taxon>Bacillati</taxon>
        <taxon>Actinomycetota</taxon>
        <taxon>Actinomycetes</taxon>
        <taxon>Bifidobacteriales</taxon>
        <taxon>Bifidobacteriaceae</taxon>
        <taxon>Bifidobacterium</taxon>
    </lineage>
</organism>
<dbReference type="AlphaFoldDB" id="A0A6L9SRJ1"/>
<dbReference type="InterPro" id="IPR003593">
    <property type="entry name" value="AAA+_ATPase"/>
</dbReference>
<evidence type="ECO:0000256" key="8">
    <source>
        <dbReference type="SAM" id="MobiDB-lite"/>
    </source>
</evidence>
<dbReference type="PROSITE" id="PS00211">
    <property type="entry name" value="ABC_TRANSPORTER_1"/>
    <property type="match status" value="1"/>
</dbReference>
<evidence type="ECO:0000256" key="5">
    <source>
        <dbReference type="ARBA" id="ARBA00022741"/>
    </source>
</evidence>
<dbReference type="GO" id="GO:0016887">
    <property type="term" value="F:ATP hydrolysis activity"/>
    <property type="evidence" value="ECO:0007669"/>
    <property type="project" value="InterPro"/>
</dbReference>
<evidence type="ECO:0000256" key="3">
    <source>
        <dbReference type="ARBA" id="ARBA00022448"/>
    </source>
</evidence>
<protein>
    <submittedName>
        <fullName evidence="10">ATP-binding cassette domain-containing protein</fullName>
    </submittedName>
</protein>
<dbReference type="Gene3D" id="3.40.50.300">
    <property type="entry name" value="P-loop containing nucleotide triphosphate hydrolases"/>
    <property type="match status" value="1"/>
</dbReference>
<dbReference type="SMART" id="SM00382">
    <property type="entry name" value="AAA"/>
    <property type="match status" value="1"/>
</dbReference>
<feature type="region of interest" description="Disordered" evidence="8">
    <location>
        <begin position="271"/>
        <end position="293"/>
    </location>
</feature>
<keyword evidence="3" id="KW-0813">Transport</keyword>
<comment type="subcellular location">
    <subcellularLocation>
        <location evidence="1">Cell membrane</location>
        <topology evidence="1">Peripheral membrane protein</topology>
    </subcellularLocation>
</comment>
<dbReference type="PANTHER" id="PTHR43297:SF2">
    <property type="entry name" value="DIPEPTIDE TRANSPORT ATP-BINDING PROTEIN DPPD"/>
    <property type="match status" value="1"/>
</dbReference>
<dbReference type="GO" id="GO:0005524">
    <property type="term" value="F:ATP binding"/>
    <property type="evidence" value="ECO:0007669"/>
    <property type="project" value="UniProtKB-KW"/>
</dbReference>
<dbReference type="EMBL" id="WHZV01000003">
    <property type="protein sequence ID" value="NEG55186.1"/>
    <property type="molecule type" value="Genomic_DNA"/>
</dbReference>
<feature type="compositionally biased region" description="Basic and acidic residues" evidence="8">
    <location>
        <begin position="282"/>
        <end position="293"/>
    </location>
</feature>
<evidence type="ECO:0000313" key="11">
    <source>
        <dbReference type="Proteomes" id="UP000483293"/>
    </source>
</evidence>
<dbReference type="RefSeq" id="WP_163196886.1">
    <property type="nucleotide sequence ID" value="NZ_WHZV01000003.1"/>
</dbReference>
<dbReference type="InterPro" id="IPR050388">
    <property type="entry name" value="ABC_Ni/Peptide_Import"/>
</dbReference>
<keyword evidence="6 10" id="KW-0067">ATP-binding</keyword>
<dbReference type="InterPro" id="IPR003439">
    <property type="entry name" value="ABC_transporter-like_ATP-bd"/>
</dbReference>
<dbReference type="CDD" id="cd03257">
    <property type="entry name" value="ABC_NikE_OppD_transporters"/>
    <property type="match status" value="1"/>
</dbReference>
<dbReference type="InterPro" id="IPR027417">
    <property type="entry name" value="P-loop_NTPase"/>
</dbReference>
<name>A0A6L9SRJ1_9BIFI</name>
<evidence type="ECO:0000256" key="6">
    <source>
        <dbReference type="ARBA" id="ARBA00022840"/>
    </source>
</evidence>
<sequence>MSAGNVVAATNLGIAYGGAGGFALDGIDFTLRPGEIHGIVGESGSGKSTLGLSLLGLLPDNARLSADTFDVAGHDMASASERDWLPVRRGVGSMVFQEPSTALDPTVPVGRQIEESLELAGWPREKRRPRALQILERVHLPEPERRAGMYPHQLSGGQRQRVCIAMALAPRPKFLIADEPTSALDVTVQSEILDLFREIREVTDIGIAFISHDLAVISQIADRVTVLYRGRLIQHGTVHEVLRDHPEPYTRALLDAVPSVHDAPKSKFDIHRTAYATPRGDAAPRTRTGDDDE</sequence>
<dbReference type="SUPFAM" id="SSF52540">
    <property type="entry name" value="P-loop containing nucleoside triphosphate hydrolases"/>
    <property type="match status" value="1"/>
</dbReference>
<keyword evidence="7" id="KW-0472">Membrane</keyword>
<dbReference type="Proteomes" id="UP000483293">
    <property type="component" value="Unassembled WGS sequence"/>
</dbReference>
<reference evidence="10 11" key="1">
    <citation type="submission" date="2019-10" db="EMBL/GenBank/DDBJ databases">
        <title>Bifidobacterium from non-human primates.</title>
        <authorList>
            <person name="Modesto M."/>
        </authorList>
    </citation>
    <scope>NUCLEOTIDE SEQUENCE [LARGE SCALE GENOMIC DNA]</scope>
    <source>
        <strain evidence="10 11">SMA15</strain>
    </source>
</reference>
<evidence type="ECO:0000256" key="4">
    <source>
        <dbReference type="ARBA" id="ARBA00022475"/>
    </source>
</evidence>
<feature type="domain" description="ABC transporter" evidence="9">
    <location>
        <begin position="7"/>
        <end position="254"/>
    </location>
</feature>
<keyword evidence="5" id="KW-0547">Nucleotide-binding</keyword>
<evidence type="ECO:0000259" key="9">
    <source>
        <dbReference type="PROSITE" id="PS50893"/>
    </source>
</evidence>
<dbReference type="PROSITE" id="PS50893">
    <property type="entry name" value="ABC_TRANSPORTER_2"/>
    <property type="match status" value="1"/>
</dbReference>
<keyword evidence="4" id="KW-1003">Cell membrane</keyword>
<proteinExistence type="inferred from homology"/>
<evidence type="ECO:0000256" key="7">
    <source>
        <dbReference type="ARBA" id="ARBA00023136"/>
    </source>
</evidence>
<dbReference type="Pfam" id="PF00005">
    <property type="entry name" value="ABC_tran"/>
    <property type="match status" value="1"/>
</dbReference>
<comment type="similarity">
    <text evidence="2">Belongs to the ABC transporter superfamily.</text>
</comment>
<gene>
    <name evidence="10" type="ORF">GFD21_05240</name>
</gene>
<dbReference type="InterPro" id="IPR017871">
    <property type="entry name" value="ABC_transporter-like_CS"/>
</dbReference>
<dbReference type="GO" id="GO:0005886">
    <property type="term" value="C:plasma membrane"/>
    <property type="evidence" value="ECO:0007669"/>
    <property type="project" value="UniProtKB-SubCell"/>
</dbReference>
<dbReference type="PANTHER" id="PTHR43297">
    <property type="entry name" value="OLIGOPEPTIDE TRANSPORT ATP-BINDING PROTEIN APPD"/>
    <property type="match status" value="1"/>
</dbReference>
<evidence type="ECO:0000256" key="1">
    <source>
        <dbReference type="ARBA" id="ARBA00004202"/>
    </source>
</evidence>
<comment type="caution">
    <text evidence="10">The sequence shown here is derived from an EMBL/GenBank/DDBJ whole genome shotgun (WGS) entry which is preliminary data.</text>
</comment>
<evidence type="ECO:0000256" key="2">
    <source>
        <dbReference type="ARBA" id="ARBA00005417"/>
    </source>
</evidence>
<keyword evidence="11" id="KW-1185">Reference proteome</keyword>